<protein>
    <submittedName>
        <fullName evidence="2">Uncharacterized protein</fullName>
    </submittedName>
</protein>
<evidence type="ECO:0000313" key="2">
    <source>
        <dbReference type="EMBL" id="KAK3886084.1"/>
    </source>
</evidence>
<sequence>MKGDKGDSGRKGDRCISGQREAWQEGRRWEAWAKRGQSVGRQLHRIQGHHERLGRTFYIGRALHPCITSKGYSSYWVPGKA</sequence>
<name>A0AAE1G6D1_PETCI</name>
<organism evidence="2 3">
    <name type="scientific">Petrolisthes cinctipes</name>
    <name type="common">Flat porcelain crab</name>
    <dbReference type="NCBI Taxonomy" id="88211"/>
    <lineage>
        <taxon>Eukaryota</taxon>
        <taxon>Metazoa</taxon>
        <taxon>Ecdysozoa</taxon>
        <taxon>Arthropoda</taxon>
        <taxon>Crustacea</taxon>
        <taxon>Multicrustacea</taxon>
        <taxon>Malacostraca</taxon>
        <taxon>Eumalacostraca</taxon>
        <taxon>Eucarida</taxon>
        <taxon>Decapoda</taxon>
        <taxon>Pleocyemata</taxon>
        <taxon>Anomura</taxon>
        <taxon>Galatheoidea</taxon>
        <taxon>Porcellanidae</taxon>
        <taxon>Petrolisthes</taxon>
    </lineage>
</organism>
<proteinExistence type="predicted"/>
<dbReference type="Proteomes" id="UP001286313">
    <property type="component" value="Unassembled WGS sequence"/>
</dbReference>
<evidence type="ECO:0000256" key="1">
    <source>
        <dbReference type="SAM" id="MobiDB-lite"/>
    </source>
</evidence>
<gene>
    <name evidence="2" type="ORF">Pcinc_009744</name>
</gene>
<comment type="caution">
    <text evidence="2">The sequence shown here is derived from an EMBL/GenBank/DDBJ whole genome shotgun (WGS) entry which is preliminary data.</text>
</comment>
<feature type="compositionally biased region" description="Basic and acidic residues" evidence="1">
    <location>
        <begin position="1"/>
        <end position="14"/>
    </location>
</feature>
<evidence type="ECO:0000313" key="3">
    <source>
        <dbReference type="Proteomes" id="UP001286313"/>
    </source>
</evidence>
<accession>A0AAE1G6D1</accession>
<dbReference type="EMBL" id="JAWQEG010000731">
    <property type="protein sequence ID" value="KAK3886084.1"/>
    <property type="molecule type" value="Genomic_DNA"/>
</dbReference>
<keyword evidence="3" id="KW-1185">Reference proteome</keyword>
<dbReference type="AlphaFoldDB" id="A0AAE1G6D1"/>
<reference evidence="2" key="1">
    <citation type="submission" date="2023-10" db="EMBL/GenBank/DDBJ databases">
        <title>Genome assemblies of two species of porcelain crab, Petrolisthes cinctipes and Petrolisthes manimaculis (Anomura: Porcellanidae).</title>
        <authorList>
            <person name="Angst P."/>
        </authorList>
    </citation>
    <scope>NUCLEOTIDE SEQUENCE</scope>
    <source>
        <strain evidence="2">PB745_01</strain>
        <tissue evidence="2">Gill</tissue>
    </source>
</reference>
<feature type="region of interest" description="Disordered" evidence="1">
    <location>
        <begin position="1"/>
        <end position="21"/>
    </location>
</feature>